<dbReference type="EMBL" id="BJWL01000011">
    <property type="protein sequence ID" value="GFY96462.1"/>
    <property type="molecule type" value="Genomic_DNA"/>
</dbReference>
<keyword evidence="2" id="KW-1185">Reference proteome</keyword>
<gene>
    <name evidence="1" type="ORF">Acr_11g0007680</name>
</gene>
<evidence type="ECO:0000313" key="2">
    <source>
        <dbReference type="Proteomes" id="UP000585474"/>
    </source>
</evidence>
<dbReference type="Proteomes" id="UP000585474">
    <property type="component" value="Unassembled WGS sequence"/>
</dbReference>
<reference evidence="1 2" key="1">
    <citation type="submission" date="2019-07" db="EMBL/GenBank/DDBJ databases">
        <title>De Novo Assembly of kiwifruit Actinidia rufa.</title>
        <authorList>
            <person name="Sugita-Konishi S."/>
            <person name="Sato K."/>
            <person name="Mori E."/>
            <person name="Abe Y."/>
            <person name="Kisaki G."/>
            <person name="Hamano K."/>
            <person name="Suezawa K."/>
            <person name="Otani M."/>
            <person name="Fukuda T."/>
            <person name="Manabe T."/>
            <person name="Gomi K."/>
            <person name="Tabuchi M."/>
            <person name="Akimitsu K."/>
            <person name="Kataoka I."/>
        </authorList>
    </citation>
    <scope>NUCLEOTIDE SEQUENCE [LARGE SCALE GENOMIC DNA]</scope>
    <source>
        <strain evidence="2">cv. Fuchu</strain>
    </source>
</reference>
<evidence type="ECO:0000313" key="1">
    <source>
        <dbReference type="EMBL" id="GFY96462.1"/>
    </source>
</evidence>
<proteinExistence type="predicted"/>
<comment type="caution">
    <text evidence="1">The sequence shown here is derived from an EMBL/GenBank/DDBJ whole genome shotgun (WGS) entry which is preliminary data.</text>
</comment>
<protein>
    <submittedName>
        <fullName evidence="1">Uncharacterized protein</fullName>
    </submittedName>
</protein>
<name>A0A7J0FCP6_9ERIC</name>
<dbReference type="AlphaFoldDB" id="A0A7J0FCP6"/>
<accession>A0A7J0FCP6</accession>
<sequence length="111" mass="12934">MEEEEPCEENMAKSRAAKYGRRSRVNIRGRIRRMPYGEGIVKVGVWEEMESCIDLIHERLVEIVHLAHRRDGGAGRSDHSGSLGELNINHRRSWRHDLVRRGVHLSPISRW</sequence>
<organism evidence="1 2">
    <name type="scientific">Actinidia rufa</name>
    <dbReference type="NCBI Taxonomy" id="165716"/>
    <lineage>
        <taxon>Eukaryota</taxon>
        <taxon>Viridiplantae</taxon>
        <taxon>Streptophyta</taxon>
        <taxon>Embryophyta</taxon>
        <taxon>Tracheophyta</taxon>
        <taxon>Spermatophyta</taxon>
        <taxon>Magnoliopsida</taxon>
        <taxon>eudicotyledons</taxon>
        <taxon>Gunneridae</taxon>
        <taxon>Pentapetalae</taxon>
        <taxon>asterids</taxon>
        <taxon>Ericales</taxon>
        <taxon>Actinidiaceae</taxon>
        <taxon>Actinidia</taxon>
    </lineage>
</organism>